<name>B4VY66_9CYAN</name>
<dbReference type="EMBL" id="DS989859">
    <property type="protein sequence ID" value="EDX73135.1"/>
    <property type="molecule type" value="Genomic_DNA"/>
</dbReference>
<dbReference type="RefSeq" id="WP_006103582.1">
    <property type="nucleotide sequence ID" value="NZ_DS989859.1"/>
</dbReference>
<gene>
    <name evidence="1" type="ORF">MC7420_4382</name>
</gene>
<accession>B4VY66</accession>
<keyword evidence="2" id="KW-1185">Reference proteome</keyword>
<proteinExistence type="predicted"/>
<dbReference type="Proteomes" id="UP000003835">
    <property type="component" value="Unassembled WGS sequence"/>
</dbReference>
<protein>
    <submittedName>
        <fullName evidence="1">Uncharacterized protein</fullName>
    </submittedName>
</protein>
<evidence type="ECO:0000313" key="1">
    <source>
        <dbReference type="EMBL" id="EDX73135.1"/>
    </source>
</evidence>
<dbReference type="HOGENOM" id="CLU_2681333_0_0_3"/>
<reference evidence="1 2" key="1">
    <citation type="submission" date="2008-07" db="EMBL/GenBank/DDBJ databases">
        <authorList>
            <person name="Tandeau de Marsac N."/>
            <person name="Ferriera S."/>
            <person name="Johnson J."/>
            <person name="Kravitz S."/>
            <person name="Beeson K."/>
            <person name="Sutton G."/>
            <person name="Rogers Y.-H."/>
            <person name="Friedman R."/>
            <person name="Frazier M."/>
            <person name="Venter J.C."/>
        </authorList>
    </citation>
    <scope>NUCLEOTIDE SEQUENCE [LARGE SCALE GENOMIC DNA]</scope>
    <source>
        <strain evidence="1 2">PCC 7420</strain>
    </source>
</reference>
<dbReference type="AlphaFoldDB" id="B4VY66"/>
<evidence type="ECO:0000313" key="2">
    <source>
        <dbReference type="Proteomes" id="UP000003835"/>
    </source>
</evidence>
<sequence>MGTFGQFVCSCISAFSHILPPTPPDLTLASLSQQVVNQVPFVGQSIILEAAQSVSLVLGLVAPYKIYKIIAGRF</sequence>
<organism evidence="1 2">
    <name type="scientific">Coleofasciculus chthonoplastes PCC 7420</name>
    <dbReference type="NCBI Taxonomy" id="118168"/>
    <lineage>
        <taxon>Bacteria</taxon>
        <taxon>Bacillati</taxon>
        <taxon>Cyanobacteriota</taxon>
        <taxon>Cyanophyceae</taxon>
        <taxon>Coleofasciculales</taxon>
        <taxon>Coleofasciculaceae</taxon>
        <taxon>Coleofasciculus</taxon>
    </lineage>
</organism>
<dbReference type="STRING" id="118168.MC7420_4382"/>